<feature type="region of interest" description="Disordered" evidence="1">
    <location>
        <begin position="1"/>
        <end position="24"/>
    </location>
</feature>
<name>A0A921YSI8_MANSE</name>
<accession>A0A921YSI8</accession>
<sequence>MSDSSGDANIADSDKNDADSDSSSDNIVCTKLTVAENILAYIQKRELDRVVEDIKCDSSLLESVMANYVIAKKIISNLSWQEKFLCKHVCSMWHSAVVALQKEQLEPADFVVNDLPVTVSKINSVFKKSTNFYTEPLAVLTFANMLGFSATNDCGSITPNPCSPACQNVHCCKFIIFYI</sequence>
<reference evidence="2" key="1">
    <citation type="journal article" date="2016" name="Insect Biochem. Mol. Biol.">
        <title>Multifaceted biological insights from a draft genome sequence of the tobacco hornworm moth, Manduca sexta.</title>
        <authorList>
            <person name="Kanost M.R."/>
            <person name="Arrese E.L."/>
            <person name="Cao X."/>
            <person name="Chen Y.R."/>
            <person name="Chellapilla S."/>
            <person name="Goldsmith M.R."/>
            <person name="Grosse-Wilde E."/>
            <person name="Heckel D.G."/>
            <person name="Herndon N."/>
            <person name="Jiang H."/>
            <person name="Papanicolaou A."/>
            <person name="Qu J."/>
            <person name="Soulages J.L."/>
            <person name="Vogel H."/>
            <person name="Walters J."/>
            <person name="Waterhouse R.M."/>
            <person name="Ahn S.J."/>
            <person name="Almeida F.C."/>
            <person name="An C."/>
            <person name="Aqrawi P."/>
            <person name="Bretschneider A."/>
            <person name="Bryant W.B."/>
            <person name="Bucks S."/>
            <person name="Chao H."/>
            <person name="Chevignon G."/>
            <person name="Christen J.M."/>
            <person name="Clarke D.F."/>
            <person name="Dittmer N.T."/>
            <person name="Ferguson L.C.F."/>
            <person name="Garavelou S."/>
            <person name="Gordon K.H.J."/>
            <person name="Gunaratna R.T."/>
            <person name="Han Y."/>
            <person name="Hauser F."/>
            <person name="He Y."/>
            <person name="Heidel-Fischer H."/>
            <person name="Hirsh A."/>
            <person name="Hu Y."/>
            <person name="Jiang H."/>
            <person name="Kalra D."/>
            <person name="Klinner C."/>
            <person name="Konig C."/>
            <person name="Kovar C."/>
            <person name="Kroll A.R."/>
            <person name="Kuwar S.S."/>
            <person name="Lee S.L."/>
            <person name="Lehman R."/>
            <person name="Li K."/>
            <person name="Li Z."/>
            <person name="Liang H."/>
            <person name="Lovelace S."/>
            <person name="Lu Z."/>
            <person name="Mansfield J.H."/>
            <person name="McCulloch K.J."/>
            <person name="Mathew T."/>
            <person name="Morton B."/>
            <person name="Muzny D.M."/>
            <person name="Neunemann D."/>
            <person name="Ongeri F."/>
            <person name="Pauchet Y."/>
            <person name="Pu L.L."/>
            <person name="Pyrousis I."/>
            <person name="Rao X.J."/>
            <person name="Redding A."/>
            <person name="Roesel C."/>
            <person name="Sanchez-Gracia A."/>
            <person name="Schaack S."/>
            <person name="Shukla A."/>
            <person name="Tetreau G."/>
            <person name="Wang Y."/>
            <person name="Xiong G.H."/>
            <person name="Traut W."/>
            <person name="Walsh T.K."/>
            <person name="Worley K.C."/>
            <person name="Wu D."/>
            <person name="Wu W."/>
            <person name="Wu Y.Q."/>
            <person name="Zhang X."/>
            <person name="Zou Z."/>
            <person name="Zucker H."/>
            <person name="Briscoe A.D."/>
            <person name="Burmester T."/>
            <person name="Clem R.J."/>
            <person name="Feyereisen R."/>
            <person name="Grimmelikhuijzen C.J.P."/>
            <person name="Hamodrakas S.J."/>
            <person name="Hansson B.S."/>
            <person name="Huguet E."/>
            <person name="Jermiin L.S."/>
            <person name="Lan Q."/>
            <person name="Lehman H.K."/>
            <person name="Lorenzen M."/>
            <person name="Merzendorfer H."/>
            <person name="Michalopoulos I."/>
            <person name="Morton D.B."/>
            <person name="Muthukrishnan S."/>
            <person name="Oakeshott J.G."/>
            <person name="Palmer W."/>
            <person name="Park Y."/>
            <person name="Passarelli A.L."/>
            <person name="Rozas J."/>
            <person name="Schwartz L.M."/>
            <person name="Smith W."/>
            <person name="Southgate A."/>
            <person name="Vilcinskas A."/>
            <person name="Vogt R."/>
            <person name="Wang P."/>
            <person name="Werren J."/>
            <person name="Yu X.Q."/>
            <person name="Zhou J.J."/>
            <person name="Brown S.J."/>
            <person name="Scherer S.E."/>
            <person name="Richards S."/>
            <person name="Blissard G.W."/>
        </authorList>
    </citation>
    <scope>NUCLEOTIDE SEQUENCE</scope>
</reference>
<evidence type="ECO:0000313" key="2">
    <source>
        <dbReference type="EMBL" id="KAG6444808.1"/>
    </source>
</evidence>
<reference evidence="2" key="2">
    <citation type="submission" date="2020-12" db="EMBL/GenBank/DDBJ databases">
        <authorList>
            <person name="Kanost M."/>
        </authorList>
    </citation>
    <scope>NUCLEOTIDE SEQUENCE</scope>
</reference>
<gene>
    <name evidence="2" type="ORF">O3G_MSEX003588</name>
</gene>
<proteinExistence type="predicted"/>
<dbReference type="EMBL" id="JH668313">
    <property type="protein sequence ID" value="KAG6444808.1"/>
    <property type="molecule type" value="Genomic_DNA"/>
</dbReference>
<comment type="caution">
    <text evidence="2">The sequence shown here is derived from an EMBL/GenBank/DDBJ whole genome shotgun (WGS) entry which is preliminary data.</text>
</comment>
<protein>
    <submittedName>
        <fullName evidence="2">Uncharacterized protein</fullName>
    </submittedName>
</protein>
<evidence type="ECO:0000313" key="3">
    <source>
        <dbReference type="Proteomes" id="UP000791440"/>
    </source>
</evidence>
<evidence type="ECO:0000256" key="1">
    <source>
        <dbReference type="SAM" id="MobiDB-lite"/>
    </source>
</evidence>
<organism evidence="2 3">
    <name type="scientific">Manduca sexta</name>
    <name type="common">Tobacco hawkmoth</name>
    <name type="synonym">Tobacco hornworm</name>
    <dbReference type="NCBI Taxonomy" id="7130"/>
    <lineage>
        <taxon>Eukaryota</taxon>
        <taxon>Metazoa</taxon>
        <taxon>Ecdysozoa</taxon>
        <taxon>Arthropoda</taxon>
        <taxon>Hexapoda</taxon>
        <taxon>Insecta</taxon>
        <taxon>Pterygota</taxon>
        <taxon>Neoptera</taxon>
        <taxon>Endopterygota</taxon>
        <taxon>Lepidoptera</taxon>
        <taxon>Glossata</taxon>
        <taxon>Ditrysia</taxon>
        <taxon>Bombycoidea</taxon>
        <taxon>Sphingidae</taxon>
        <taxon>Sphinginae</taxon>
        <taxon>Sphingini</taxon>
        <taxon>Manduca</taxon>
    </lineage>
</organism>
<keyword evidence="3" id="KW-1185">Reference proteome</keyword>
<dbReference type="AlphaFoldDB" id="A0A921YSI8"/>
<dbReference type="Proteomes" id="UP000791440">
    <property type="component" value="Unassembled WGS sequence"/>
</dbReference>